<proteinExistence type="predicted"/>
<name>A0AC60QAZ1_IXOPE</name>
<evidence type="ECO:0000313" key="1">
    <source>
        <dbReference type="EMBL" id="KAG0429881.1"/>
    </source>
</evidence>
<gene>
    <name evidence="1" type="ORF">HPB47_023194</name>
</gene>
<feature type="non-terminal residue" evidence="1">
    <location>
        <position position="1"/>
    </location>
</feature>
<evidence type="ECO:0000313" key="2">
    <source>
        <dbReference type="Proteomes" id="UP000805193"/>
    </source>
</evidence>
<comment type="caution">
    <text evidence="1">The sequence shown here is derived from an EMBL/GenBank/DDBJ whole genome shotgun (WGS) entry which is preliminary data.</text>
</comment>
<reference evidence="1 2" key="1">
    <citation type="journal article" date="2020" name="Cell">
        <title>Large-Scale Comparative Analyses of Tick Genomes Elucidate Their Genetic Diversity and Vector Capacities.</title>
        <authorList>
            <consortium name="Tick Genome and Microbiome Consortium (TIGMIC)"/>
            <person name="Jia N."/>
            <person name="Wang J."/>
            <person name="Shi W."/>
            <person name="Du L."/>
            <person name="Sun Y."/>
            <person name="Zhan W."/>
            <person name="Jiang J.F."/>
            <person name="Wang Q."/>
            <person name="Zhang B."/>
            <person name="Ji P."/>
            <person name="Bell-Sakyi L."/>
            <person name="Cui X.M."/>
            <person name="Yuan T.T."/>
            <person name="Jiang B.G."/>
            <person name="Yang W.F."/>
            <person name="Lam T.T."/>
            <person name="Chang Q.C."/>
            <person name="Ding S.J."/>
            <person name="Wang X.J."/>
            <person name="Zhu J.G."/>
            <person name="Ruan X.D."/>
            <person name="Zhao L."/>
            <person name="Wei J.T."/>
            <person name="Ye R.Z."/>
            <person name="Que T.C."/>
            <person name="Du C.H."/>
            <person name="Zhou Y.H."/>
            <person name="Cheng J.X."/>
            <person name="Dai P.F."/>
            <person name="Guo W.B."/>
            <person name="Han X.H."/>
            <person name="Huang E.J."/>
            <person name="Li L.F."/>
            <person name="Wei W."/>
            <person name="Gao Y.C."/>
            <person name="Liu J.Z."/>
            <person name="Shao H.Z."/>
            <person name="Wang X."/>
            <person name="Wang C.C."/>
            <person name="Yang T.C."/>
            <person name="Huo Q.B."/>
            <person name="Li W."/>
            <person name="Chen H.Y."/>
            <person name="Chen S.E."/>
            <person name="Zhou L.G."/>
            <person name="Ni X.B."/>
            <person name="Tian J.H."/>
            <person name="Sheng Y."/>
            <person name="Liu T."/>
            <person name="Pan Y.S."/>
            <person name="Xia L.Y."/>
            <person name="Li J."/>
            <person name="Zhao F."/>
            <person name="Cao W.C."/>
        </authorList>
    </citation>
    <scope>NUCLEOTIDE SEQUENCE [LARGE SCALE GENOMIC DNA]</scope>
    <source>
        <strain evidence="1">Iper-2018</strain>
    </source>
</reference>
<protein>
    <submittedName>
        <fullName evidence="1">Uncharacterized protein</fullName>
    </submittedName>
</protein>
<accession>A0AC60QAZ1</accession>
<sequence>TTQESDTTPDLTWIRGPLRVTWENTEDSLGIGHPILELRLQISFPLHRTYATYPRTKLTDWPKTRADLDTVHMDTLSLEAWSTTILATIQKHTKEIAHTEDQPYECADHVDIEHWLDLCNNFNSQLHAIGIWDLFRNLLGLAKPKHTLQKLLLAQHLEPSTLIEDIHCIKYIMLPNLPEAKIDELLTHTNRVWATGHLPQEWKTDHVILLPKPGRPTTTPTNLRPISMTSCARNALCKTAWTLSKLKPNPSVSNALPKYRNMSSARIKTKNNRPLSIPQPPQRRRPPHPPSSTHPILDFIYQQYGRSTAWKTAITKEIHLIYNMLHQITRHTHGLKEHECCTIMEAAVYFRVLYHLPYLILPKTQYTKRENAIRKCLRKELGVSTYALNFLITPAALHNSLEKKTEAHVAGQYHRLSTSKQGRTILSTLRYPTTHLSPLSLRTPTAGHDSSHCSQTHPPTHEPDRGSPKTPKQSPSSSHTTARYLFHGCRPHRRYLYHHHSGAAEAQSTAEAIPLQPRSADSITIRSDSQGPFRDFSNSVPAHIKHDLTSYMAAYPHLHVFKGGNERAHALARANETPSNSESWPPDYNSKAERAAHRKAQRQRLEDLRLSRRNLPPPTPNLTRHRSIYICQAQIFSLPCDLTTHHIINRPGTPHSDARRTYWYCPRAQQPPRFLLPHPLYLGELGYSPLGPPPCFLASPSAAHLPCAGPRHMGDVRGPTHGTCAGPHPIIQGPPEVQLKARPGEERKARREKRAMKGERRKGEH</sequence>
<dbReference type="EMBL" id="JABSTQ010009372">
    <property type="protein sequence ID" value="KAG0429881.1"/>
    <property type="molecule type" value="Genomic_DNA"/>
</dbReference>
<organism evidence="1 2">
    <name type="scientific">Ixodes persulcatus</name>
    <name type="common">Taiga tick</name>
    <dbReference type="NCBI Taxonomy" id="34615"/>
    <lineage>
        <taxon>Eukaryota</taxon>
        <taxon>Metazoa</taxon>
        <taxon>Ecdysozoa</taxon>
        <taxon>Arthropoda</taxon>
        <taxon>Chelicerata</taxon>
        <taxon>Arachnida</taxon>
        <taxon>Acari</taxon>
        <taxon>Parasitiformes</taxon>
        <taxon>Ixodida</taxon>
        <taxon>Ixodoidea</taxon>
        <taxon>Ixodidae</taxon>
        <taxon>Ixodinae</taxon>
        <taxon>Ixodes</taxon>
    </lineage>
</organism>
<dbReference type="Proteomes" id="UP000805193">
    <property type="component" value="Unassembled WGS sequence"/>
</dbReference>
<keyword evidence="2" id="KW-1185">Reference proteome</keyword>